<reference evidence="3 4" key="1">
    <citation type="journal article" date="2016" name="Mol. Biol. Evol.">
        <title>Comparative Genomics of Early-Diverging Mushroom-Forming Fungi Provides Insights into the Origins of Lignocellulose Decay Capabilities.</title>
        <authorList>
            <person name="Nagy L.G."/>
            <person name="Riley R."/>
            <person name="Tritt A."/>
            <person name="Adam C."/>
            <person name="Daum C."/>
            <person name="Floudas D."/>
            <person name="Sun H."/>
            <person name="Yadav J.S."/>
            <person name="Pangilinan J."/>
            <person name="Larsson K.H."/>
            <person name="Matsuura K."/>
            <person name="Barry K."/>
            <person name="Labutti K."/>
            <person name="Kuo R."/>
            <person name="Ohm R.A."/>
            <person name="Bhattacharya S.S."/>
            <person name="Shirouzu T."/>
            <person name="Yoshinaga Y."/>
            <person name="Martin F.M."/>
            <person name="Grigoriev I.V."/>
            <person name="Hibbett D.S."/>
        </authorList>
    </citation>
    <scope>NUCLEOTIDE SEQUENCE [LARGE SCALE GENOMIC DNA]</scope>
    <source>
        <strain evidence="3 4">HHB12029</strain>
    </source>
</reference>
<gene>
    <name evidence="3" type="ORF">EXIGLDRAFT_745637</name>
</gene>
<organism evidence="3 4">
    <name type="scientific">Exidia glandulosa HHB12029</name>
    <dbReference type="NCBI Taxonomy" id="1314781"/>
    <lineage>
        <taxon>Eukaryota</taxon>
        <taxon>Fungi</taxon>
        <taxon>Dikarya</taxon>
        <taxon>Basidiomycota</taxon>
        <taxon>Agaricomycotina</taxon>
        <taxon>Agaricomycetes</taxon>
        <taxon>Auriculariales</taxon>
        <taxon>Exidiaceae</taxon>
        <taxon>Exidia</taxon>
    </lineage>
</organism>
<dbReference type="Proteomes" id="UP000077266">
    <property type="component" value="Unassembled WGS sequence"/>
</dbReference>
<name>A0A165N861_EXIGL</name>
<dbReference type="InterPro" id="IPR013902">
    <property type="entry name" value="Mug135-like_C"/>
</dbReference>
<keyword evidence="4" id="KW-1185">Reference proteome</keyword>
<evidence type="ECO:0000313" key="4">
    <source>
        <dbReference type="Proteomes" id="UP000077266"/>
    </source>
</evidence>
<evidence type="ECO:0000256" key="1">
    <source>
        <dbReference type="ARBA" id="ARBA00005788"/>
    </source>
</evidence>
<dbReference type="Pfam" id="PF08593">
    <property type="entry name" value="Mug135_C"/>
    <property type="match status" value="1"/>
</dbReference>
<protein>
    <recommendedName>
        <fullName evidence="2">Mug135-like C-terminal domain-containing protein</fullName>
    </recommendedName>
</protein>
<evidence type="ECO:0000259" key="2">
    <source>
        <dbReference type="Pfam" id="PF08593"/>
    </source>
</evidence>
<sequence>MALVAPINGARIAVPPAGQVPPTREDVGAAVDYVMRLQQHRKTEIQPTPTLEEIGNVHVHLETVTAKHVPAEVAPGWFQAALDDALAPIKEELVKTGQTLVKIQRENAIARNTQCGDGLARPFEIITTKTNEDPTKAPHNLPHLNNTSAICNLSHLQVSEYITQYDLDTQVNAVPNCTYDRKKIMIAQYVGCYAVLFS</sequence>
<proteinExistence type="inferred from homology"/>
<dbReference type="AlphaFoldDB" id="A0A165N861"/>
<accession>A0A165N861</accession>
<dbReference type="InParanoid" id="A0A165N861"/>
<dbReference type="EMBL" id="KV425901">
    <property type="protein sequence ID" value="KZW00359.1"/>
    <property type="molecule type" value="Genomic_DNA"/>
</dbReference>
<feature type="domain" description="Mug135-like C-terminal" evidence="2">
    <location>
        <begin position="111"/>
        <end position="192"/>
    </location>
</feature>
<evidence type="ECO:0000313" key="3">
    <source>
        <dbReference type="EMBL" id="KZW00359.1"/>
    </source>
</evidence>
<comment type="similarity">
    <text evidence="1">Belongs to the UPF0612 family.</text>
</comment>